<comment type="caution">
    <text evidence="2">The sequence shown here is derived from an EMBL/GenBank/DDBJ whole genome shotgun (WGS) entry which is preliminary data.</text>
</comment>
<dbReference type="PROSITE" id="PS51257">
    <property type="entry name" value="PROKAR_LIPOPROTEIN"/>
    <property type="match status" value="1"/>
</dbReference>
<evidence type="ECO:0000313" key="2">
    <source>
        <dbReference type="EMBL" id="KYG81363.1"/>
    </source>
</evidence>
<dbReference type="STRING" id="279360.MB14_12250"/>
<dbReference type="Proteomes" id="UP000075583">
    <property type="component" value="Unassembled WGS sequence"/>
</dbReference>
<accession>A0A150XRM5</accession>
<feature type="signal peptide" evidence="1">
    <location>
        <begin position="1"/>
        <end position="22"/>
    </location>
</feature>
<feature type="chain" id="PRO_5007575115" evidence="1">
    <location>
        <begin position="23"/>
        <end position="212"/>
    </location>
</feature>
<dbReference type="OrthoDB" id="982420at2"/>
<evidence type="ECO:0000313" key="3">
    <source>
        <dbReference type="Proteomes" id="UP000075583"/>
    </source>
</evidence>
<evidence type="ECO:0000256" key="1">
    <source>
        <dbReference type="SAM" id="SignalP"/>
    </source>
</evidence>
<protein>
    <submittedName>
        <fullName evidence="2">Uncharacterized protein</fullName>
    </submittedName>
</protein>
<dbReference type="RefSeq" id="WP_062588204.1">
    <property type="nucleotide sequence ID" value="NZ_LQZQ01000002.1"/>
</dbReference>
<name>A0A150XRM5_ROSEK</name>
<dbReference type="AlphaFoldDB" id="A0A150XRM5"/>
<reference evidence="2" key="1">
    <citation type="submission" date="2016-01" db="EMBL/GenBank/DDBJ databases">
        <title>Genome sequencing of Roseivirga ehrenbergii KMM 6017.</title>
        <authorList>
            <person name="Selvaratnam C."/>
            <person name="Thevarajoo S."/>
            <person name="Goh K.M."/>
            <person name="Ee R."/>
            <person name="Chan K.-G."/>
            <person name="Chong C.S."/>
        </authorList>
    </citation>
    <scope>NUCLEOTIDE SEQUENCE [LARGE SCALE GENOMIC DNA]</scope>
    <source>
        <strain evidence="2">KMM 6017</strain>
    </source>
</reference>
<keyword evidence="1" id="KW-0732">Signal</keyword>
<sequence>MNKIFRKNILLALVLTAFSLFSCDRRNDEDRFQAEIRYFILEHLDNDIAYNPVRFQRIDNDFLSSDMTLMTSVLAIQDTVRTKVNMALNLSVEFESPVIQAFLSMENNFEIDLIDELILENIKLDNALKTKLKSNQSTFPENYRAQQQLFTDQLFAINNALSHFNLSAYHLDLSGKASTFYLHEYQLNQAQNITTVFELNTESLEVLSFKDI</sequence>
<dbReference type="EMBL" id="LQZQ01000002">
    <property type="protein sequence ID" value="KYG81363.1"/>
    <property type="molecule type" value="Genomic_DNA"/>
</dbReference>
<keyword evidence="3" id="KW-1185">Reference proteome</keyword>
<gene>
    <name evidence="2" type="ORF">MB14_12250</name>
</gene>
<organism evidence="2 3">
    <name type="scientific">Roseivirga ehrenbergii (strain DSM 102268 / JCM 13514 / KCTC 12282 / NCIMB 14502 / KMM 6017)</name>
    <dbReference type="NCBI Taxonomy" id="279360"/>
    <lineage>
        <taxon>Bacteria</taxon>
        <taxon>Pseudomonadati</taxon>
        <taxon>Bacteroidota</taxon>
        <taxon>Cytophagia</taxon>
        <taxon>Cytophagales</taxon>
        <taxon>Roseivirgaceae</taxon>
        <taxon>Roseivirga</taxon>
    </lineage>
</organism>
<proteinExistence type="predicted"/>